<protein>
    <recommendedName>
        <fullName evidence="1">DUF559 domain-containing protein</fullName>
    </recommendedName>
</protein>
<dbReference type="AlphaFoldDB" id="A0A7W9GQ01"/>
<sequence length="321" mass="35907">MPRRPVIPEPFCSRPFRVADATAAGLPVDVLDGPRFRRPFHGVRIPADLPDALVTRCRAVRLVLPRVVAFSHETAALLCDLPVPSFDDDLDVIVPPGAVVPQPAGTDGHVGLDPDTVIEVHGLPVVAPERTFVHLAATWRRDDLVTLGDAMLRRWTTPERLHDEIAAATRRRGIVTARNALRLIRPGVDSPMETRVRLLLIDAGLPCPEVGVNVTDHTGTWLARPDLAYPDLKIAIEYDGDHHRTDQRQWQRDRYRDEQLRDAGWIVIPLTADDILRHPQRTIDRIRRYLHLRSTLPAPVHHGEIGLPGTSEARSLHDRLG</sequence>
<keyword evidence="3" id="KW-1185">Reference proteome</keyword>
<feature type="domain" description="DUF559" evidence="1">
    <location>
        <begin position="231"/>
        <end position="290"/>
    </location>
</feature>
<dbReference type="EMBL" id="JACHMM010000001">
    <property type="protein sequence ID" value="MBB5787925.1"/>
    <property type="molecule type" value="Genomic_DNA"/>
</dbReference>
<dbReference type="Gene3D" id="3.40.960.10">
    <property type="entry name" value="VSR Endonuclease"/>
    <property type="match status" value="1"/>
</dbReference>
<accession>A0A7W9GQ01</accession>
<gene>
    <name evidence="2" type="ORF">HD601_002500</name>
</gene>
<evidence type="ECO:0000259" key="1">
    <source>
        <dbReference type="Pfam" id="PF04480"/>
    </source>
</evidence>
<comment type="caution">
    <text evidence="2">The sequence shown here is derived from an EMBL/GenBank/DDBJ whole genome shotgun (WGS) entry which is preliminary data.</text>
</comment>
<dbReference type="RefSeq" id="WP_184822320.1">
    <property type="nucleotide sequence ID" value="NZ_JACHMM010000001.1"/>
</dbReference>
<dbReference type="SUPFAM" id="SSF52980">
    <property type="entry name" value="Restriction endonuclease-like"/>
    <property type="match status" value="1"/>
</dbReference>
<dbReference type="Proteomes" id="UP000542813">
    <property type="component" value="Unassembled WGS sequence"/>
</dbReference>
<name>A0A7W9GQ01_9ACTN</name>
<evidence type="ECO:0000313" key="3">
    <source>
        <dbReference type="Proteomes" id="UP000542813"/>
    </source>
</evidence>
<reference evidence="2 3" key="1">
    <citation type="submission" date="2020-08" db="EMBL/GenBank/DDBJ databases">
        <title>Sequencing the genomes of 1000 actinobacteria strains.</title>
        <authorList>
            <person name="Klenk H.-P."/>
        </authorList>
    </citation>
    <scope>NUCLEOTIDE SEQUENCE [LARGE SCALE GENOMIC DNA]</scope>
    <source>
        <strain evidence="2 3">DSM 102122</strain>
    </source>
</reference>
<evidence type="ECO:0000313" key="2">
    <source>
        <dbReference type="EMBL" id="MBB5787925.1"/>
    </source>
</evidence>
<proteinExistence type="predicted"/>
<dbReference type="Pfam" id="PF04480">
    <property type="entry name" value="DUF559"/>
    <property type="match status" value="1"/>
</dbReference>
<dbReference type="InterPro" id="IPR011335">
    <property type="entry name" value="Restrct_endonuc-II-like"/>
</dbReference>
<organism evidence="2 3">
    <name type="scientific">Jiangella mangrovi</name>
    <dbReference type="NCBI Taxonomy" id="1524084"/>
    <lineage>
        <taxon>Bacteria</taxon>
        <taxon>Bacillati</taxon>
        <taxon>Actinomycetota</taxon>
        <taxon>Actinomycetes</taxon>
        <taxon>Jiangellales</taxon>
        <taxon>Jiangellaceae</taxon>
        <taxon>Jiangella</taxon>
    </lineage>
</organism>
<dbReference type="InterPro" id="IPR007569">
    <property type="entry name" value="DUF559"/>
</dbReference>